<proteinExistence type="predicted"/>
<dbReference type="InterPro" id="IPR000504">
    <property type="entry name" value="RRM_dom"/>
</dbReference>
<evidence type="ECO:0000256" key="1">
    <source>
        <dbReference type="ARBA" id="ARBA00022884"/>
    </source>
</evidence>
<dbReference type="InterPro" id="IPR012677">
    <property type="entry name" value="Nucleotide-bd_a/b_plait_sf"/>
</dbReference>
<feature type="compositionally biased region" description="Polar residues" evidence="3">
    <location>
        <begin position="9"/>
        <end position="25"/>
    </location>
</feature>
<dbReference type="PANTHER" id="PTHR23236">
    <property type="entry name" value="EUKARYOTIC TRANSLATION INITIATION FACTOR 4B/4H"/>
    <property type="match status" value="1"/>
</dbReference>
<feature type="compositionally biased region" description="Polar residues" evidence="3">
    <location>
        <begin position="290"/>
        <end position="301"/>
    </location>
</feature>
<evidence type="ECO:0000256" key="2">
    <source>
        <dbReference type="PROSITE-ProRule" id="PRU00176"/>
    </source>
</evidence>
<keyword evidence="1 2" id="KW-0694">RNA-binding</keyword>
<dbReference type="RefSeq" id="XP_062623258.1">
    <property type="nucleotide sequence ID" value="XM_062767274.1"/>
</dbReference>
<dbReference type="SMART" id="SM00360">
    <property type="entry name" value="RRM"/>
    <property type="match status" value="1"/>
</dbReference>
<dbReference type="GeneID" id="87804076"/>
<dbReference type="PANTHER" id="PTHR23236:SF11">
    <property type="entry name" value="EUKARYOTIC TRANSLATION INITIATION FACTOR 4H"/>
    <property type="match status" value="1"/>
</dbReference>
<evidence type="ECO:0000259" key="4">
    <source>
        <dbReference type="PROSITE" id="PS50102"/>
    </source>
</evidence>
<reference evidence="5" key="1">
    <citation type="submission" date="2023-10" db="EMBL/GenBank/DDBJ databases">
        <authorList>
            <person name="Noh H."/>
        </authorList>
    </citation>
    <scope>NUCLEOTIDE SEQUENCE</scope>
    <source>
        <strain evidence="5">DUCC4014</strain>
    </source>
</reference>
<dbReference type="PROSITE" id="PS50102">
    <property type="entry name" value="RRM"/>
    <property type="match status" value="1"/>
</dbReference>
<dbReference type="AlphaFoldDB" id="A0AAF0Y3Z3"/>
<feature type="compositionally biased region" description="Low complexity" evidence="3">
    <location>
        <begin position="423"/>
        <end position="444"/>
    </location>
</feature>
<feature type="compositionally biased region" description="Basic and acidic residues" evidence="3">
    <location>
        <begin position="349"/>
        <end position="394"/>
    </location>
</feature>
<feature type="compositionally biased region" description="Low complexity" evidence="3">
    <location>
        <begin position="328"/>
        <end position="339"/>
    </location>
</feature>
<feature type="region of interest" description="Disordered" evidence="3">
    <location>
        <begin position="154"/>
        <end position="444"/>
    </location>
</feature>
<dbReference type="GO" id="GO:0003723">
    <property type="term" value="F:RNA binding"/>
    <property type="evidence" value="ECO:0007669"/>
    <property type="project" value="UniProtKB-UniRule"/>
</dbReference>
<feature type="compositionally biased region" description="Basic and acidic residues" evidence="3">
    <location>
        <begin position="224"/>
        <end position="239"/>
    </location>
</feature>
<dbReference type="Gene3D" id="3.30.70.330">
    <property type="match status" value="1"/>
</dbReference>
<keyword evidence="6" id="KW-1185">Reference proteome</keyword>
<evidence type="ECO:0000313" key="5">
    <source>
        <dbReference type="EMBL" id="WOO77226.1"/>
    </source>
</evidence>
<accession>A0AAF0Y3Z3</accession>
<feature type="domain" description="RRM" evidence="4">
    <location>
        <begin position="81"/>
        <end position="156"/>
    </location>
</feature>
<evidence type="ECO:0000256" key="3">
    <source>
        <dbReference type="SAM" id="MobiDB-lite"/>
    </source>
</evidence>
<evidence type="ECO:0000313" key="6">
    <source>
        <dbReference type="Proteomes" id="UP000827549"/>
    </source>
</evidence>
<sequence length="475" mass="50582">MPPKKQKGQKMNLSDFFETTASSNWADEMESLPTAPAARADTGPRRGEPGYLESMPDRSARPAFGGGPVRDELPLPDVPPFTAFVGNLTFETDEEELRAFFAGQDPKSVRLVKDSEGKLKGFGYVEFNTRDGLATALSMSGTQLGGRTVRVNVAEAPSTSNRRDFAPSAADEASQWRRATPLVARQPEPPRRTFSGASDGGDRDWSAARGAKFTPSRESSGYGRPRDGHEQREPREPRDLTPSAADDADQWRSNKTFVQPPAPQVGGRGPREPREPRDAPPHRPAGPADTESTWSRGTRSPAQRAEPAEPQRPRLNLQARSAAAATGSPEPASSSKASPFGAAKPVDSAAREAEAAAHAEQRRKEKAAGAAKAKEDAEKAKAAQQAKRDAERAAQPKRVHPSRLPAKETKEAAPDADGFEQVAASRAQRETAAASAPAPKPATKATAGFSFAAAASALDNDEVDDVADKVADVSV</sequence>
<protein>
    <submittedName>
        <fullName evidence="5">RNA-binding protein sce3</fullName>
    </submittedName>
</protein>
<name>A0AAF0Y3Z3_9TREE</name>
<dbReference type="InterPro" id="IPR035979">
    <property type="entry name" value="RBD_domain_sf"/>
</dbReference>
<dbReference type="Proteomes" id="UP000827549">
    <property type="component" value="Chromosome 1"/>
</dbReference>
<gene>
    <name evidence="5" type="primary">sce3</name>
    <name evidence="5" type="ORF">LOC62_01G000818</name>
</gene>
<dbReference type="EMBL" id="CP086714">
    <property type="protein sequence ID" value="WOO77226.1"/>
    <property type="molecule type" value="Genomic_DNA"/>
</dbReference>
<organism evidence="5 6">
    <name type="scientific">Vanrija pseudolonga</name>
    <dbReference type="NCBI Taxonomy" id="143232"/>
    <lineage>
        <taxon>Eukaryota</taxon>
        <taxon>Fungi</taxon>
        <taxon>Dikarya</taxon>
        <taxon>Basidiomycota</taxon>
        <taxon>Agaricomycotina</taxon>
        <taxon>Tremellomycetes</taxon>
        <taxon>Trichosporonales</taxon>
        <taxon>Trichosporonaceae</taxon>
        <taxon>Vanrija</taxon>
    </lineage>
</organism>
<feature type="compositionally biased region" description="Basic and acidic residues" evidence="3">
    <location>
        <begin position="269"/>
        <end position="281"/>
    </location>
</feature>
<dbReference type="SUPFAM" id="SSF54928">
    <property type="entry name" value="RNA-binding domain, RBD"/>
    <property type="match status" value="1"/>
</dbReference>
<dbReference type="GO" id="GO:0005730">
    <property type="term" value="C:nucleolus"/>
    <property type="evidence" value="ECO:0007669"/>
    <property type="project" value="TreeGrafter"/>
</dbReference>
<feature type="region of interest" description="Disordered" evidence="3">
    <location>
        <begin position="1"/>
        <end position="78"/>
    </location>
</feature>
<dbReference type="Pfam" id="PF00076">
    <property type="entry name" value="RRM_1"/>
    <property type="match status" value="1"/>
</dbReference>